<dbReference type="EMBL" id="JBHSYQ010000015">
    <property type="protein sequence ID" value="MFC6999135.1"/>
    <property type="molecule type" value="Genomic_DNA"/>
</dbReference>
<dbReference type="RefSeq" id="WP_153042060.1">
    <property type="nucleotide sequence ID" value="NZ_JBHSYQ010000015.1"/>
</dbReference>
<evidence type="ECO:0000256" key="1">
    <source>
        <dbReference type="SAM" id="MobiDB-lite"/>
    </source>
</evidence>
<evidence type="ECO:0000313" key="4">
    <source>
        <dbReference type="Proteomes" id="UP001596405"/>
    </source>
</evidence>
<reference evidence="4" key="1">
    <citation type="journal article" date="2019" name="Int. J. Syst. Evol. Microbiol.">
        <title>The Global Catalogue of Microorganisms (GCM) 10K type strain sequencing project: providing services to taxonomists for standard genome sequencing and annotation.</title>
        <authorList>
            <consortium name="The Broad Institute Genomics Platform"/>
            <consortium name="The Broad Institute Genome Sequencing Center for Infectious Disease"/>
            <person name="Wu L."/>
            <person name="Ma J."/>
        </authorList>
    </citation>
    <scope>NUCLEOTIDE SEQUENCE [LARGE SCALE GENOMIC DNA]</scope>
    <source>
        <strain evidence="4">CGMCC 4.7393</strain>
    </source>
</reference>
<proteinExistence type="predicted"/>
<keyword evidence="4" id="KW-1185">Reference proteome</keyword>
<protein>
    <recommendedName>
        <fullName evidence="5">Outer membrane protein beta-barrel domain-containing protein</fullName>
    </recommendedName>
</protein>
<sequence length="462" mass="50853">MSWKNMSDEELDRLFKESAEQVDPPFDPEAWKDMDLKLEAAQTRSRYLKGVLSVFLLLVMISLLTVYKFSSSSFSESAQALSQTPASATTDVLKSDPEGEERNSRKQKKAILNQNWPGKTITKTNGIKNAANKLAVRNVIKKDVKTSNSISWKWRIPSPPAREMVSVHLYDSTDTELTKEEKQTEQLGEVTLLDVLAKDKAAELRGSISAGELAAEENEDDYKVLQVEVMVEDSLSEHFASATHKEDKQEKAQKEASYFFKSIQIALAVAPDFTTVNFRGVDGISVNGGLIMVVPITQKFSFVTGAVLANKVYSALPNDYSGAGGYYSGSGELTYIDATCKVLDLPLNIRYKVWAGQSSSVAVQTGISSYIMLSERYTSTYKYTSGYGDYYSKKTWEVENQNQHLFAVQNVSVVYSKALSTAFSVGAEPFAKIPLTGVGAGKIKLSSAGVFFSVGYSLGLRP</sequence>
<keyword evidence="2" id="KW-0472">Membrane</keyword>
<name>A0ABW2DQ05_9BACT</name>
<feature type="compositionally biased region" description="Basic and acidic residues" evidence="1">
    <location>
        <begin position="93"/>
        <end position="104"/>
    </location>
</feature>
<feature type="region of interest" description="Disordered" evidence="1">
    <location>
        <begin position="85"/>
        <end position="113"/>
    </location>
</feature>
<organism evidence="3 4">
    <name type="scientific">Rufibacter roseus</name>
    <dbReference type="NCBI Taxonomy" id="1567108"/>
    <lineage>
        <taxon>Bacteria</taxon>
        <taxon>Pseudomonadati</taxon>
        <taxon>Bacteroidota</taxon>
        <taxon>Cytophagia</taxon>
        <taxon>Cytophagales</taxon>
        <taxon>Hymenobacteraceae</taxon>
        <taxon>Rufibacter</taxon>
    </lineage>
</organism>
<accession>A0ABW2DQ05</accession>
<dbReference type="Proteomes" id="UP001596405">
    <property type="component" value="Unassembled WGS sequence"/>
</dbReference>
<feature type="transmembrane region" description="Helical" evidence="2">
    <location>
        <begin position="47"/>
        <end position="67"/>
    </location>
</feature>
<comment type="caution">
    <text evidence="3">The sequence shown here is derived from an EMBL/GenBank/DDBJ whole genome shotgun (WGS) entry which is preliminary data.</text>
</comment>
<evidence type="ECO:0000313" key="3">
    <source>
        <dbReference type="EMBL" id="MFC6999135.1"/>
    </source>
</evidence>
<keyword evidence="2" id="KW-0812">Transmembrane</keyword>
<evidence type="ECO:0000256" key="2">
    <source>
        <dbReference type="SAM" id="Phobius"/>
    </source>
</evidence>
<gene>
    <name evidence="3" type="ORF">ACFQHR_15980</name>
</gene>
<keyword evidence="2" id="KW-1133">Transmembrane helix</keyword>
<evidence type="ECO:0008006" key="5">
    <source>
        <dbReference type="Google" id="ProtNLM"/>
    </source>
</evidence>